<feature type="chain" id="PRO_5046139642" description="Secreted protein" evidence="1">
    <location>
        <begin position="29"/>
        <end position="70"/>
    </location>
</feature>
<sequence length="70" mass="7232">MTRFALRAAAATAFVALGAVLASGSASAAPADAAAYGQHVRDCPQSMGFDHHHNPGMHQGITMWDPAHTC</sequence>
<proteinExistence type="predicted"/>
<evidence type="ECO:0000256" key="1">
    <source>
        <dbReference type="SAM" id="SignalP"/>
    </source>
</evidence>
<evidence type="ECO:0000313" key="2">
    <source>
        <dbReference type="EMBL" id="GAA4409401.1"/>
    </source>
</evidence>
<protein>
    <recommendedName>
        <fullName evidence="4">Secreted protein</fullName>
    </recommendedName>
</protein>
<name>A0ABP8KMH6_9MICO</name>
<keyword evidence="1" id="KW-0732">Signal</keyword>
<keyword evidence="3" id="KW-1185">Reference proteome</keyword>
<gene>
    <name evidence="2" type="ORF">GCM10023168_28140</name>
</gene>
<evidence type="ECO:0000313" key="3">
    <source>
        <dbReference type="Proteomes" id="UP001500945"/>
    </source>
</evidence>
<organism evidence="2 3">
    <name type="scientific">Fodinibacter luteus</name>
    <dbReference type="NCBI Taxonomy" id="552064"/>
    <lineage>
        <taxon>Bacteria</taxon>
        <taxon>Bacillati</taxon>
        <taxon>Actinomycetota</taxon>
        <taxon>Actinomycetes</taxon>
        <taxon>Micrococcales</taxon>
        <taxon>Intrasporangiaceae</taxon>
        <taxon>Fodinibacter (ex Wang et al. 2009)</taxon>
    </lineage>
</organism>
<dbReference type="EMBL" id="BAABGM010000016">
    <property type="protein sequence ID" value="GAA4409401.1"/>
    <property type="molecule type" value="Genomic_DNA"/>
</dbReference>
<feature type="signal peptide" evidence="1">
    <location>
        <begin position="1"/>
        <end position="28"/>
    </location>
</feature>
<comment type="caution">
    <text evidence="2">The sequence shown here is derived from an EMBL/GenBank/DDBJ whole genome shotgun (WGS) entry which is preliminary data.</text>
</comment>
<accession>A0ABP8KMH6</accession>
<evidence type="ECO:0008006" key="4">
    <source>
        <dbReference type="Google" id="ProtNLM"/>
    </source>
</evidence>
<dbReference type="RefSeq" id="WP_345207069.1">
    <property type="nucleotide sequence ID" value="NZ_BAABGM010000016.1"/>
</dbReference>
<reference evidence="3" key="1">
    <citation type="journal article" date="2019" name="Int. J. Syst. Evol. Microbiol.">
        <title>The Global Catalogue of Microorganisms (GCM) 10K type strain sequencing project: providing services to taxonomists for standard genome sequencing and annotation.</title>
        <authorList>
            <consortium name="The Broad Institute Genomics Platform"/>
            <consortium name="The Broad Institute Genome Sequencing Center for Infectious Disease"/>
            <person name="Wu L."/>
            <person name="Ma J."/>
        </authorList>
    </citation>
    <scope>NUCLEOTIDE SEQUENCE [LARGE SCALE GENOMIC DNA]</scope>
    <source>
        <strain evidence="3">JCM 17809</strain>
    </source>
</reference>
<dbReference type="Proteomes" id="UP001500945">
    <property type="component" value="Unassembled WGS sequence"/>
</dbReference>